<evidence type="ECO:0000313" key="2">
    <source>
        <dbReference type="Proteomes" id="UP000322000"/>
    </source>
</evidence>
<dbReference type="OrthoDB" id="7693638at2759"/>
<evidence type="ECO:0000313" key="3">
    <source>
        <dbReference type="RefSeq" id="XP_026740448.1"/>
    </source>
</evidence>
<feature type="compositionally biased region" description="Basic and acidic residues" evidence="1">
    <location>
        <begin position="7"/>
        <end position="20"/>
    </location>
</feature>
<evidence type="ECO:0000256" key="1">
    <source>
        <dbReference type="SAM" id="MobiDB-lite"/>
    </source>
</evidence>
<name>A0A7E5WIC5_TRINI</name>
<feature type="compositionally biased region" description="Basic and acidic residues" evidence="1">
    <location>
        <begin position="53"/>
        <end position="77"/>
    </location>
</feature>
<dbReference type="Proteomes" id="UP000322000">
    <property type="component" value="Chromosome 2"/>
</dbReference>
<feature type="compositionally biased region" description="Basic and acidic residues" evidence="1">
    <location>
        <begin position="29"/>
        <end position="39"/>
    </location>
</feature>
<feature type="compositionally biased region" description="Basic and acidic residues" evidence="1">
    <location>
        <begin position="112"/>
        <end position="121"/>
    </location>
</feature>
<feature type="compositionally biased region" description="Basic residues" evidence="1">
    <location>
        <begin position="78"/>
        <end position="111"/>
    </location>
</feature>
<keyword evidence="2" id="KW-1185">Reference proteome</keyword>
<gene>
    <name evidence="3" type="primary">LOC113502896</name>
</gene>
<dbReference type="AlphaFoldDB" id="A0A7E5WIC5"/>
<organism evidence="2 3">
    <name type="scientific">Trichoplusia ni</name>
    <name type="common">Cabbage looper</name>
    <dbReference type="NCBI Taxonomy" id="7111"/>
    <lineage>
        <taxon>Eukaryota</taxon>
        <taxon>Metazoa</taxon>
        <taxon>Ecdysozoa</taxon>
        <taxon>Arthropoda</taxon>
        <taxon>Hexapoda</taxon>
        <taxon>Insecta</taxon>
        <taxon>Pterygota</taxon>
        <taxon>Neoptera</taxon>
        <taxon>Endopterygota</taxon>
        <taxon>Lepidoptera</taxon>
        <taxon>Glossata</taxon>
        <taxon>Ditrysia</taxon>
        <taxon>Noctuoidea</taxon>
        <taxon>Noctuidae</taxon>
        <taxon>Plusiinae</taxon>
        <taxon>Trichoplusia</taxon>
    </lineage>
</organism>
<accession>A0A7E5WIC5</accession>
<dbReference type="InParanoid" id="A0A7E5WIC5"/>
<proteinExistence type="predicted"/>
<feature type="region of interest" description="Disordered" evidence="1">
    <location>
        <begin position="1"/>
        <end position="121"/>
    </location>
</feature>
<dbReference type="GeneID" id="113502896"/>
<protein>
    <submittedName>
        <fullName evidence="3">Uncharacterized protein LOC113502896 isoform X1</fullName>
    </submittedName>
</protein>
<dbReference type="KEGG" id="tnl:113502896"/>
<dbReference type="RefSeq" id="XP_026740448.1">
    <property type="nucleotide sequence ID" value="XM_026884647.1"/>
</dbReference>
<feature type="compositionally biased region" description="Polar residues" evidence="1">
    <location>
        <begin position="40"/>
        <end position="51"/>
    </location>
</feature>
<reference evidence="3" key="1">
    <citation type="submission" date="2025-08" db="UniProtKB">
        <authorList>
            <consortium name="RefSeq"/>
        </authorList>
    </citation>
    <scope>IDENTIFICATION</scope>
</reference>
<sequence>MDDNDTKEENQPSTSKKESQRTNSGNDLYDDRGHDERASNSESSVSATYSVRSRIDMADARPEVPKPIIGKREPKAPERKKRGRRATGRVVKRRRSYARRQVRRAPKRKPRPREDRKHQRDLSVSTIFTRLSSRSGSRTPGCIHCGHRCCRRRFQYIQRRFRARRYGIRHYHTYPNVRKKKIARVRRLKKKKVVKIVKPKPPAYASVCQHVQIGSRSQMLSPLFINTNSAPPEGEVPELLLPTHCPITPEMIHEALRNLTLWRQEVGTFVIMEYLRRNYPVNPTENALLIELKEKLRVAAIVGFVVQTNEDVWCLNSVLQRRKLAATHVSLFWQAYADTLNAFPFRKEPEVRESKQRTICTGGLPPAFKVRRLNLCLACWCSG</sequence>